<dbReference type="Pfam" id="PF01969">
    <property type="entry name" value="Ni_insertion"/>
    <property type="match status" value="1"/>
</dbReference>
<dbReference type="PANTHER" id="PTHR36566">
    <property type="entry name" value="NICKEL INSERTION PROTEIN-RELATED"/>
    <property type="match status" value="1"/>
</dbReference>
<evidence type="ECO:0000313" key="3">
    <source>
        <dbReference type="Proteomes" id="UP001223079"/>
    </source>
</evidence>
<accession>A0ABT9YS37</accession>
<dbReference type="PANTHER" id="PTHR36566:SF1">
    <property type="entry name" value="PYRIDINIUM-3,5-BISTHIOCARBOXYLIC ACID MONONUCLEOTIDE NICKEL INSERTION PROTEIN"/>
    <property type="match status" value="1"/>
</dbReference>
<dbReference type="Proteomes" id="UP001223079">
    <property type="component" value="Unassembled WGS sequence"/>
</dbReference>
<keyword evidence="3" id="KW-1185">Reference proteome</keyword>
<gene>
    <name evidence="2" type="ORF">J2S23_001137</name>
</gene>
<reference evidence="2 3" key="1">
    <citation type="submission" date="2023-07" db="EMBL/GenBank/DDBJ databases">
        <title>Genomic Encyclopedia of Type Strains, Phase IV (KMG-IV): sequencing the most valuable type-strain genomes for metagenomic binning, comparative biology and taxonomic classification.</title>
        <authorList>
            <person name="Goeker M."/>
        </authorList>
    </citation>
    <scope>NUCLEOTIDE SEQUENCE [LARGE SCALE GENOMIC DNA]</scope>
    <source>
        <strain evidence="2 3">DSM 105143</strain>
    </source>
</reference>
<keyword evidence="1" id="KW-0533">Nickel</keyword>
<evidence type="ECO:0000313" key="2">
    <source>
        <dbReference type="EMBL" id="MDQ0222585.1"/>
    </source>
</evidence>
<dbReference type="EMBL" id="JAUSTM010000009">
    <property type="protein sequence ID" value="MDQ0222585.1"/>
    <property type="molecule type" value="Genomic_DNA"/>
</dbReference>
<evidence type="ECO:0000256" key="1">
    <source>
        <dbReference type="ARBA" id="ARBA00022596"/>
    </source>
</evidence>
<sequence>MGNLYVDCQYGIAGDMFLSALIDLGADISYIINGLKQLPISEFELNVETKIEKGIAAKQLVLNFINNENETPLGIDNHDNHHEHHGHHHKHHDASQILKMISDSELPMRVKDRSISLFSEIARAEAKIHNQSIHKVQFHEVGAMDSIIDIIGVSLALENLGIDELIFSSLATGQGRINIAHGLYPIPAPATAEILVGVPLNGFSCQGELTTPTGAAFAKVLAKTYSETPDGIIENIGYGAGTNSFPHPNVLRVMKIKKKN</sequence>
<proteinExistence type="predicted"/>
<name>A0ABT9YS37_9STRE</name>
<protein>
    <submittedName>
        <fullName evidence="2">Uncharacterized protein (TIGR00299 family) protein</fullName>
    </submittedName>
</protein>
<dbReference type="InterPro" id="IPR002822">
    <property type="entry name" value="Ni_insertion"/>
</dbReference>
<organism evidence="2 3">
    <name type="scientific">Streptococcus moroccensis</name>
    <dbReference type="NCBI Taxonomy" id="1451356"/>
    <lineage>
        <taxon>Bacteria</taxon>
        <taxon>Bacillati</taxon>
        <taxon>Bacillota</taxon>
        <taxon>Bacilli</taxon>
        <taxon>Lactobacillales</taxon>
        <taxon>Streptococcaceae</taxon>
        <taxon>Streptococcus</taxon>
    </lineage>
</organism>
<comment type="caution">
    <text evidence="2">The sequence shown here is derived from an EMBL/GenBank/DDBJ whole genome shotgun (WGS) entry which is preliminary data.</text>
</comment>